<dbReference type="KEGG" id="vg:23462733"/>
<evidence type="ECO:0000313" key="3">
    <source>
        <dbReference type="Proteomes" id="UP000202511"/>
    </source>
</evidence>
<reference evidence="2 3" key="1">
    <citation type="journal article" date="2015" name="Parasitol. Res.">
        <title>Viruses in close associations with free-living amoebae.</title>
        <authorList>
            <person name="Scheid P."/>
        </authorList>
    </citation>
    <scope>NUCLEOTIDE SEQUENCE [LARGE SCALE GENOMIC DNA]</scope>
    <source>
        <strain evidence="2">KlaHel</strain>
    </source>
</reference>
<name>A0A0B5JA88_9VIRU</name>
<dbReference type="Proteomes" id="UP000202511">
    <property type="component" value="Segment"/>
</dbReference>
<evidence type="ECO:0000256" key="1">
    <source>
        <dbReference type="SAM" id="MobiDB-lite"/>
    </source>
</evidence>
<organism evidence="2 3">
    <name type="scientific">Pandoravirus inopinatum</name>
    <dbReference type="NCBI Taxonomy" id="1605721"/>
    <lineage>
        <taxon>Viruses</taxon>
        <taxon>Pandoravirus</taxon>
    </lineage>
</organism>
<protein>
    <submittedName>
        <fullName evidence="2">Uncharacterized protein</fullName>
    </submittedName>
</protein>
<evidence type="ECO:0000313" key="2">
    <source>
        <dbReference type="EMBL" id="AJF97816.1"/>
    </source>
</evidence>
<dbReference type="RefSeq" id="YP_009120051.1">
    <property type="nucleotide sequence ID" value="NC_026440.1"/>
</dbReference>
<dbReference type="EMBL" id="KP136319">
    <property type="protein sequence ID" value="AJF97816.1"/>
    <property type="molecule type" value="Genomic_DNA"/>
</dbReference>
<proteinExistence type="predicted"/>
<sequence length="315" mass="34734">MDGRETWASFSSLPPFMWGFLHRHALPADRDFRHRQYANVVRRPAVDRRPSPRCRGKSCAPEDPDRSFDDDARGLSLSALPREILDMITASIDHIRDLGAWFIATGLPAKGHHLRTIVRHGVGICSVLSAGAPLDLIKELAAAEPTGPLSDLVIPATIGGRVDVFDDVMRRWLHVVDTGYTRRGRGWGVHMGSMDDTVTNALVTAANLGHAQIINTIAYNYNTFGWTLPRGACNKAMEVAIARGHWASLASLSIACPADCIRSLVPWAILHDAPRAIKIVVLEMTSHERGSLFQCAMDTGAWRIAHWLASTDHTW</sequence>
<dbReference type="GeneID" id="23462733"/>
<accession>A0A0B5JA88</accession>
<feature type="region of interest" description="Disordered" evidence="1">
    <location>
        <begin position="45"/>
        <end position="71"/>
    </location>
</feature>